<proteinExistence type="predicted"/>
<dbReference type="Proteomes" id="UP001310594">
    <property type="component" value="Unassembled WGS sequence"/>
</dbReference>
<organism evidence="1 2">
    <name type="scientific">Elasticomyces elasticus</name>
    <dbReference type="NCBI Taxonomy" id="574655"/>
    <lineage>
        <taxon>Eukaryota</taxon>
        <taxon>Fungi</taxon>
        <taxon>Dikarya</taxon>
        <taxon>Ascomycota</taxon>
        <taxon>Pezizomycotina</taxon>
        <taxon>Dothideomycetes</taxon>
        <taxon>Dothideomycetidae</taxon>
        <taxon>Mycosphaerellales</taxon>
        <taxon>Teratosphaeriaceae</taxon>
        <taxon>Elasticomyces</taxon>
    </lineage>
</organism>
<dbReference type="EMBL" id="JAVRQU010000018">
    <property type="protein sequence ID" value="KAK5693095.1"/>
    <property type="molecule type" value="Genomic_DNA"/>
</dbReference>
<comment type="caution">
    <text evidence="1">The sequence shown here is derived from an EMBL/GenBank/DDBJ whole genome shotgun (WGS) entry which is preliminary data.</text>
</comment>
<evidence type="ECO:0000313" key="1">
    <source>
        <dbReference type="EMBL" id="KAK5693095.1"/>
    </source>
</evidence>
<dbReference type="AlphaFoldDB" id="A0AAN7VMA8"/>
<name>A0AAN7VMA8_9PEZI</name>
<sequence length="318" mass="34308">MQSSSPADPTAFQIGSLAQQTETALMNIIRRHTHGLNVDQILSIHETAATLVRNAAKAWRQIVTMMLPASNYLTGQEVRSLADAARGLVTAADARFAQEIAACLATPFEAAVLAGVRMTFAEEVIMAASKTYLVLSNSVDDQLRAAVAGIRLGGTNLAPAPMPTHAGSANQAPSIAVGPAPSGAVGNRGAGFGIQHNSVHWGEDEDNFALGLLIVYRGQISWSELANAVNEEFGNGRTKDAVKQREKFRYLTQQFATLDAQCDPANPMVAIDWKTYGDNYHSDHDPVEDLDEMLRRHEAGELEDSDRGEEVREVIALE</sequence>
<evidence type="ECO:0000313" key="2">
    <source>
        <dbReference type="Proteomes" id="UP001310594"/>
    </source>
</evidence>
<evidence type="ECO:0008006" key="3">
    <source>
        <dbReference type="Google" id="ProtNLM"/>
    </source>
</evidence>
<accession>A0AAN7VMA8</accession>
<protein>
    <recommendedName>
        <fullName evidence="3">Myb-like domain-containing protein</fullName>
    </recommendedName>
</protein>
<gene>
    <name evidence="1" type="ORF">LTR97_010571</name>
</gene>
<reference evidence="1" key="1">
    <citation type="submission" date="2023-08" db="EMBL/GenBank/DDBJ databases">
        <title>Black Yeasts Isolated from many extreme environments.</title>
        <authorList>
            <person name="Coleine C."/>
            <person name="Stajich J.E."/>
            <person name="Selbmann L."/>
        </authorList>
    </citation>
    <scope>NUCLEOTIDE SEQUENCE</scope>
    <source>
        <strain evidence="1">CCFEE 5810</strain>
    </source>
</reference>